<keyword evidence="3 5" id="KW-0238">DNA-binding</keyword>
<feature type="compositionally biased region" description="Basic and acidic residues" evidence="6">
    <location>
        <begin position="618"/>
        <end position="641"/>
    </location>
</feature>
<dbReference type="SUPFAM" id="SSF46894">
    <property type="entry name" value="C-terminal effector domain of the bipartite response regulators"/>
    <property type="match status" value="1"/>
</dbReference>
<dbReference type="SMART" id="SM01043">
    <property type="entry name" value="BTAD"/>
    <property type="match status" value="1"/>
</dbReference>
<feature type="domain" description="OmpR/PhoB-type" evidence="7">
    <location>
        <begin position="1"/>
        <end position="94"/>
    </location>
</feature>
<dbReference type="PANTHER" id="PTHR35807">
    <property type="entry name" value="TRANSCRIPTIONAL REGULATOR REDD-RELATED"/>
    <property type="match status" value="1"/>
</dbReference>
<evidence type="ECO:0000256" key="2">
    <source>
        <dbReference type="ARBA" id="ARBA00023015"/>
    </source>
</evidence>
<evidence type="ECO:0000256" key="5">
    <source>
        <dbReference type="PROSITE-ProRule" id="PRU01091"/>
    </source>
</evidence>
<dbReference type="Gene3D" id="1.10.10.10">
    <property type="entry name" value="Winged helix-like DNA-binding domain superfamily/Winged helix DNA-binding domain"/>
    <property type="match status" value="1"/>
</dbReference>
<dbReference type="PROSITE" id="PS51755">
    <property type="entry name" value="OMPR_PHOB"/>
    <property type="match status" value="1"/>
</dbReference>
<organism evidence="8 9">
    <name type="scientific">Actinomadura darangshiensis</name>
    <dbReference type="NCBI Taxonomy" id="705336"/>
    <lineage>
        <taxon>Bacteria</taxon>
        <taxon>Bacillati</taxon>
        <taxon>Actinomycetota</taxon>
        <taxon>Actinomycetes</taxon>
        <taxon>Streptosporangiales</taxon>
        <taxon>Thermomonosporaceae</taxon>
        <taxon>Actinomadura</taxon>
    </lineage>
</organism>
<dbReference type="InterPro" id="IPR001867">
    <property type="entry name" value="OmpR/PhoB-type_DNA-bd"/>
</dbReference>
<dbReference type="RefSeq" id="WP_132200515.1">
    <property type="nucleotide sequence ID" value="NZ_SMKY01000154.1"/>
</dbReference>
<evidence type="ECO:0000256" key="1">
    <source>
        <dbReference type="ARBA" id="ARBA00005820"/>
    </source>
</evidence>
<evidence type="ECO:0000256" key="6">
    <source>
        <dbReference type="SAM" id="MobiDB-lite"/>
    </source>
</evidence>
<gene>
    <name evidence="8" type="ORF">E1293_28205</name>
</gene>
<evidence type="ECO:0000259" key="7">
    <source>
        <dbReference type="PROSITE" id="PS51755"/>
    </source>
</evidence>
<dbReference type="Proteomes" id="UP000295578">
    <property type="component" value="Unassembled WGS sequence"/>
</dbReference>
<reference evidence="8 9" key="1">
    <citation type="submission" date="2019-03" db="EMBL/GenBank/DDBJ databases">
        <title>Draft genome sequences of novel Actinobacteria.</title>
        <authorList>
            <person name="Sahin N."/>
            <person name="Ay H."/>
            <person name="Saygin H."/>
        </authorList>
    </citation>
    <scope>NUCLEOTIDE SEQUENCE [LARGE SCALE GENOMIC DNA]</scope>
    <source>
        <strain evidence="8 9">DSM 45941</strain>
    </source>
</reference>
<dbReference type="AlphaFoldDB" id="A0A4R5AYB8"/>
<dbReference type="GO" id="GO:0043531">
    <property type="term" value="F:ADP binding"/>
    <property type="evidence" value="ECO:0007669"/>
    <property type="project" value="InterPro"/>
</dbReference>
<dbReference type="Pfam" id="PF00931">
    <property type="entry name" value="NB-ARC"/>
    <property type="match status" value="1"/>
</dbReference>
<dbReference type="GO" id="GO:0003677">
    <property type="term" value="F:DNA binding"/>
    <property type="evidence" value="ECO:0007669"/>
    <property type="project" value="UniProtKB-UniRule"/>
</dbReference>
<dbReference type="PANTHER" id="PTHR35807:SF1">
    <property type="entry name" value="TRANSCRIPTIONAL REGULATOR REDD"/>
    <property type="match status" value="1"/>
</dbReference>
<evidence type="ECO:0000256" key="4">
    <source>
        <dbReference type="ARBA" id="ARBA00023163"/>
    </source>
</evidence>
<dbReference type="SMART" id="SM00862">
    <property type="entry name" value="Trans_reg_C"/>
    <property type="match status" value="1"/>
</dbReference>
<dbReference type="InterPro" id="IPR011990">
    <property type="entry name" value="TPR-like_helical_dom_sf"/>
</dbReference>
<dbReference type="InterPro" id="IPR027417">
    <property type="entry name" value="P-loop_NTPase"/>
</dbReference>
<evidence type="ECO:0000313" key="8">
    <source>
        <dbReference type="EMBL" id="TDD75662.1"/>
    </source>
</evidence>
<proteinExistence type="inferred from homology"/>
<dbReference type="EMBL" id="SMKY01000154">
    <property type="protein sequence ID" value="TDD75662.1"/>
    <property type="molecule type" value="Genomic_DNA"/>
</dbReference>
<keyword evidence="2" id="KW-0805">Transcription regulation</keyword>
<name>A0A4R5AYB8_9ACTN</name>
<comment type="similarity">
    <text evidence="1">Belongs to the AfsR/DnrI/RedD regulatory family.</text>
</comment>
<sequence>MEFRVLGPLEVVASGRQLHMGSPRQQAVLTALLLEANRVVPVNRLIDAVWWGNPPSSATANVRGYIAGLRRVLRRTGRPAERLVTRAPGYQLRVQPGELDLFRFEELFARGEAALLAGRGRQAAQDFEAALRLWRGRPLEAMPLGGALQAEVERLEEHRLLLMERYADTCLLLGRSDTLVPDLRRLAARHPLREGLWERLMLVLYRMGRPADALEAYAQVRARLADELGIDPGVRLRRLAQQILNADPGLDGTFPDAPAPDAHGPPAVLAQGGTEPEPPGADVLRHLPMDIAEFTGRDAELRRLGELADSAHGGTAPIAVVIEGMAGAGKTRLAVRAAHRFARRDRFGEIQLFADLHATDPRRGPADPADVLETFLRLLRVPAARVPHGTEGRAALFRARLHGRRALLVLDDVADEEQVRPLLPGDPSCLAVLTSRRRLAGLDGVHRLDLDVLGPPESVQLLRRVVGADRADDDPGAAARIAARCGGLPLAVTLAARRLQTRPAWSLAGLADRLDDDRRLLAELSLRDRSVSATFAPSYLALPDEQRRLFRLLGLHPGTAFTPASAAALAGVPVADAEKALEVLLDEHLLASAPEDRYRFHPLLRAYARQVADAEEPPAERAAAEDRVARHLRDTGRRAAPDRPPLWRRT</sequence>
<dbReference type="OrthoDB" id="5521887at2"/>
<dbReference type="InterPro" id="IPR005158">
    <property type="entry name" value="BTAD"/>
</dbReference>
<dbReference type="InterPro" id="IPR051677">
    <property type="entry name" value="AfsR-DnrI-RedD_regulator"/>
</dbReference>
<dbReference type="InterPro" id="IPR016032">
    <property type="entry name" value="Sig_transdc_resp-reg_C-effctor"/>
</dbReference>
<evidence type="ECO:0000313" key="9">
    <source>
        <dbReference type="Proteomes" id="UP000295578"/>
    </source>
</evidence>
<comment type="caution">
    <text evidence="8">The sequence shown here is derived from an EMBL/GenBank/DDBJ whole genome shotgun (WGS) entry which is preliminary data.</text>
</comment>
<dbReference type="PRINTS" id="PR00364">
    <property type="entry name" value="DISEASERSIST"/>
</dbReference>
<dbReference type="GO" id="GO:0006355">
    <property type="term" value="P:regulation of DNA-templated transcription"/>
    <property type="evidence" value="ECO:0007669"/>
    <property type="project" value="InterPro"/>
</dbReference>
<dbReference type="InterPro" id="IPR036388">
    <property type="entry name" value="WH-like_DNA-bd_sf"/>
</dbReference>
<dbReference type="SUPFAM" id="SSF48452">
    <property type="entry name" value="TPR-like"/>
    <property type="match status" value="1"/>
</dbReference>
<accession>A0A4R5AYB8</accession>
<dbReference type="GO" id="GO:0000160">
    <property type="term" value="P:phosphorelay signal transduction system"/>
    <property type="evidence" value="ECO:0007669"/>
    <property type="project" value="InterPro"/>
</dbReference>
<dbReference type="InterPro" id="IPR002182">
    <property type="entry name" value="NB-ARC"/>
</dbReference>
<dbReference type="Pfam" id="PF03704">
    <property type="entry name" value="BTAD"/>
    <property type="match status" value="1"/>
</dbReference>
<protein>
    <recommendedName>
        <fullName evidence="7">OmpR/PhoB-type domain-containing protein</fullName>
    </recommendedName>
</protein>
<dbReference type="Pfam" id="PF00486">
    <property type="entry name" value="Trans_reg_C"/>
    <property type="match status" value="1"/>
</dbReference>
<keyword evidence="9" id="KW-1185">Reference proteome</keyword>
<feature type="DNA-binding region" description="OmpR/PhoB-type" evidence="5">
    <location>
        <begin position="1"/>
        <end position="94"/>
    </location>
</feature>
<keyword evidence="4" id="KW-0804">Transcription</keyword>
<dbReference type="Gene3D" id="1.25.40.10">
    <property type="entry name" value="Tetratricopeptide repeat domain"/>
    <property type="match status" value="1"/>
</dbReference>
<dbReference type="SUPFAM" id="SSF52540">
    <property type="entry name" value="P-loop containing nucleoside triphosphate hydrolases"/>
    <property type="match status" value="1"/>
</dbReference>
<evidence type="ECO:0000256" key="3">
    <source>
        <dbReference type="ARBA" id="ARBA00023125"/>
    </source>
</evidence>
<dbReference type="Gene3D" id="3.40.50.300">
    <property type="entry name" value="P-loop containing nucleotide triphosphate hydrolases"/>
    <property type="match status" value="1"/>
</dbReference>
<dbReference type="CDD" id="cd15831">
    <property type="entry name" value="BTAD"/>
    <property type="match status" value="1"/>
</dbReference>
<feature type="region of interest" description="Disordered" evidence="6">
    <location>
        <begin position="614"/>
        <end position="650"/>
    </location>
</feature>